<evidence type="ECO:0000313" key="4">
    <source>
        <dbReference type="WBParaSite" id="maker-uti_cns_0015084-snap-gene-0.3-mRNA-1"/>
    </source>
</evidence>
<feature type="region of interest" description="Disordered" evidence="2">
    <location>
        <begin position="516"/>
        <end position="538"/>
    </location>
</feature>
<name>A0A1I8IQR9_9PLAT</name>
<dbReference type="Proteomes" id="UP000095280">
    <property type="component" value="Unplaced"/>
</dbReference>
<protein>
    <submittedName>
        <fullName evidence="4">PDZ domain-containing protein</fullName>
    </submittedName>
</protein>
<keyword evidence="1" id="KW-0175">Coiled coil</keyword>
<evidence type="ECO:0000313" key="3">
    <source>
        <dbReference type="Proteomes" id="UP000095280"/>
    </source>
</evidence>
<keyword evidence="3" id="KW-1185">Reference proteome</keyword>
<evidence type="ECO:0000256" key="2">
    <source>
        <dbReference type="SAM" id="MobiDB-lite"/>
    </source>
</evidence>
<dbReference type="WBParaSite" id="maker-uti_cns_0015084-snap-gene-0.3-mRNA-1">
    <property type="protein sequence ID" value="maker-uti_cns_0015084-snap-gene-0.3-mRNA-1"/>
    <property type="gene ID" value="maker-uti_cns_0015084-snap-gene-0.3"/>
</dbReference>
<reference evidence="4" key="1">
    <citation type="submission" date="2016-11" db="UniProtKB">
        <authorList>
            <consortium name="WormBaseParasite"/>
        </authorList>
    </citation>
    <scope>IDENTIFICATION</scope>
</reference>
<feature type="compositionally biased region" description="Polar residues" evidence="2">
    <location>
        <begin position="1"/>
        <end position="10"/>
    </location>
</feature>
<feature type="region of interest" description="Disordered" evidence="2">
    <location>
        <begin position="1"/>
        <end position="28"/>
    </location>
</feature>
<feature type="region of interest" description="Disordered" evidence="2">
    <location>
        <begin position="53"/>
        <end position="78"/>
    </location>
</feature>
<accession>A0A1I8IQR9</accession>
<sequence length="538" mass="57752">LSQRQGSHSRSGLRAECRSGPGSRSFQLASRQAAPRQLSIVAVIAEANNGQSAGSGAEVQQVGLGQSGGGESGGAEHRGPVQQLSAMMTFFVFVVLDAIIAAAQAPQLKGAIVGDCQQAIVGQVDGEVHLLGKPEPGIGEERQTVGDSSSSRYSLPTFHGIAAGVVICALVQVPQGHVILSLASQKLLSPLAMMNRESDFAAEDINKNEDPALLQRISKVMAAIQTEQEKIKVLKLSVQEEEAKLEMRRKKDEADAAQAEKETAEQLMQKHRKLVELTKQNAELQTKYARLKHQVENRERALADARADSKAQYDAAADAAAAKEAAAVEADAAKLRTQLAEEAAASAAEVEAIERMRRQATEAEAEQSAEEASMLSLSERLRQSLAETEALLAAAKSETRAVEAADTAELMTLMEQQDAEVDALLEQRPSGAEWLAGEGAAAWQAYHSKLRQLQSESKAKLGPVKEQLAEALRSVAADSEDDGKEAQREKISNKFGQKRKPEVLLGLQGPFEKQSLHLTSQSQEGLSLAYSESDREIL</sequence>
<proteinExistence type="predicted"/>
<feature type="coiled-coil region" evidence="1">
    <location>
        <begin position="346"/>
        <end position="405"/>
    </location>
</feature>
<organism evidence="3 4">
    <name type="scientific">Macrostomum lignano</name>
    <dbReference type="NCBI Taxonomy" id="282301"/>
    <lineage>
        <taxon>Eukaryota</taxon>
        <taxon>Metazoa</taxon>
        <taxon>Spiralia</taxon>
        <taxon>Lophotrochozoa</taxon>
        <taxon>Platyhelminthes</taxon>
        <taxon>Rhabditophora</taxon>
        <taxon>Macrostomorpha</taxon>
        <taxon>Macrostomida</taxon>
        <taxon>Macrostomidae</taxon>
        <taxon>Macrostomum</taxon>
    </lineage>
</organism>
<feature type="compositionally biased region" description="Polar residues" evidence="2">
    <location>
        <begin position="516"/>
        <end position="525"/>
    </location>
</feature>
<dbReference type="AlphaFoldDB" id="A0A1I8IQR9"/>
<feature type="coiled-coil region" evidence="1">
    <location>
        <begin position="224"/>
        <end position="308"/>
    </location>
</feature>
<evidence type="ECO:0000256" key="1">
    <source>
        <dbReference type="SAM" id="Coils"/>
    </source>
</evidence>
<feature type="region of interest" description="Disordered" evidence="2">
    <location>
        <begin position="475"/>
        <end position="497"/>
    </location>
</feature>